<dbReference type="PANTHER" id="PTHR32071">
    <property type="entry name" value="TRANSCRIPTIONAL REGULATORY PROTEIN"/>
    <property type="match status" value="1"/>
</dbReference>
<keyword evidence="1" id="KW-0547">Nucleotide-binding</keyword>
<proteinExistence type="predicted"/>
<evidence type="ECO:0000313" key="7">
    <source>
        <dbReference type="EMBL" id="EEW07648.1"/>
    </source>
</evidence>
<dbReference type="Proteomes" id="UP000004827">
    <property type="component" value="Unassembled WGS sequence"/>
</dbReference>
<evidence type="ECO:0000256" key="3">
    <source>
        <dbReference type="ARBA" id="ARBA00023015"/>
    </source>
</evidence>
<comment type="caution">
    <text evidence="7">The sequence shown here is derived from an EMBL/GenBank/DDBJ whole genome shotgun (WGS) entry which is preliminary data.</text>
</comment>
<dbReference type="SUPFAM" id="SSF52540">
    <property type="entry name" value="P-loop containing nucleoside triphosphate hydrolases"/>
    <property type="match status" value="1"/>
</dbReference>
<dbReference type="SUPFAM" id="SSF46689">
    <property type="entry name" value="Homeodomain-like"/>
    <property type="match status" value="1"/>
</dbReference>
<keyword evidence="3" id="KW-0805">Transcription regulation</keyword>
<dbReference type="PROSITE" id="PS50045">
    <property type="entry name" value="SIGMA54_INTERACT_4"/>
    <property type="match status" value="1"/>
</dbReference>
<keyword evidence="2" id="KW-0067">ATP-binding</keyword>
<name>D2YC11_VIBMI</name>
<dbReference type="GO" id="GO:0006355">
    <property type="term" value="P:regulation of DNA-templated transcription"/>
    <property type="evidence" value="ECO:0007669"/>
    <property type="project" value="InterPro"/>
</dbReference>
<keyword evidence="4" id="KW-0238">DNA-binding</keyword>
<sequence>MAQAVSQYQNALSSQSRANYLASAKGLEQILIGQCKSIQLLREQIAKVAAMDTNVIIYGETGCGKELVAQCLHQASERQRGQFVAINCGAIPENLFESELFGHEAGAFTGAVKRRIGKLELADKGTLFLDEIESMPLAMQVKVLRVLQDHVVERVGSNQPITIDLRVIAAAKEELRQHAEFRQDLFYRLNVAQLYLPPLRERGEDILLLFEHFCVQVKPTWCGLSEADRLALLTYRWPGNVRELRNVALRYALDDTISVGEILVSRPGMTEEEASAGLPLAIQVHNFERKVIAQALHRHQGNISEVMKELDLPRRTLNQKMQKFGLIRGDFTSQEE</sequence>
<dbReference type="Gene3D" id="3.40.50.300">
    <property type="entry name" value="P-loop containing nucleotide triphosphate hydrolases"/>
    <property type="match status" value="1"/>
</dbReference>
<dbReference type="CDD" id="cd00009">
    <property type="entry name" value="AAA"/>
    <property type="match status" value="1"/>
</dbReference>
<dbReference type="EMBL" id="ACYU01000039">
    <property type="protein sequence ID" value="EEW07648.1"/>
    <property type="molecule type" value="Genomic_DNA"/>
</dbReference>
<dbReference type="PROSITE" id="PS00688">
    <property type="entry name" value="SIGMA54_INTERACT_3"/>
    <property type="match status" value="1"/>
</dbReference>
<evidence type="ECO:0000256" key="4">
    <source>
        <dbReference type="ARBA" id="ARBA00023125"/>
    </source>
</evidence>
<gene>
    <name evidence="7" type="ORF">VMB_10580</name>
</gene>
<reference evidence="7 8" key="1">
    <citation type="journal article" date="2009" name="BMC Evol. Biol.">
        <title>Genomic taxonomy of Vibrios.</title>
        <authorList>
            <person name="Thompson C.C."/>
            <person name="Vicente A.C."/>
            <person name="Souza R.C."/>
            <person name="Vasconcelos A.T."/>
            <person name="Vesth T."/>
            <person name="Alves N.Jr."/>
            <person name="Ussery D.W."/>
            <person name="Iida T."/>
            <person name="Thompson F.L."/>
        </authorList>
    </citation>
    <scope>NUCLEOTIDE SEQUENCE [LARGE SCALE GENOMIC DNA]</scope>
    <source>
        <strain evidence="7 8">VM603</strain>
    </source>
</reference>
<dbReference type="InterPro" id="IPR002078">
    <property type="entry name" value="Sigma_54_int"/>
</dbReference>
<evidence type="ECO:0000313" key="8">
    <source>
        <dbReference type="Proteomes" id="UP000004827"/>
    </source>
</evidence>
<dbReference type="InterPro" id="IPR027417">
    <property type="entry name" value="P-loop_NTPase"/>
</dbReference>
<evidence type="ECO:0000259" key="6">
    <source>
        <dbReference type="PROSITE" id="PS50045"/>
    </source>
</evidence>
<dbReference type="GO" id="GO:0005524">
    <property type="term" value="F:ATP binding"/>
    <property type="evidence" value="ECO:0007669"/>
    <property type="project" value="UniProtKB-KW"/>
</dbReference>
<dbReference type="InterPro" id="IPR025943">
    <property type="entry name" value="Sigma_54_int_dom_ATP-bd_2"/>
</dbReference>
<keyword evidence="5" id="KW-0804">Transcription</keyword>
<dbReference type="GO" id="GO:0043565">
    <property type="term" value="F:sequence-specific DNA binding"/>
    <property type="evidence" value="ECO:0007669"/>
    <property type="project" value="InterPro"/>
</dbReference>
<dbReference type="InterPro" id="IPR058031">
    <property type="entry name" value="AAA_lid_NorR"/>
</dbReference>
<evidence type="ECO:0000256" key="1">
    <source>
        <dbReference type="ARBA" id="ARBA00022741"/>
    </source>
</evidence>
<dbReference type="PANTHER" id="PTHR32071:SF57">
    <property type="entry name" value="C4-DICARBOXYLATE TRANSPORT TRANSCRIPTIONAL REGULATORY PROTEIN DCTD"/>
    <property type="match status" value="1"/>
</dbReference>
<dbReference type="InterPro" id="IPR002197">
    <property type="entry name" value="HTH_Fis"/>
</dbReference>
<protein>
    <recommendedName>
        <fullName evidence="6">Sigma-54 factor interaction domain-containing protein</fullName>
    </recommendedName>
</protein>
<organism evidence="7 8">
    <name type="scientific">Vibrio mimicus VM603</name>
    <dbReference type="NCBI Taxonomy" id="671074"/>
    <lineage>
        <taxon>Bacteria</taxon>
        <taxon>Pseudomonadati</taxon>
        <taxon>Pseudomonadota</taxon>
        <taxon>Gammaproteobacteria</taxon>
        <taxon>Vibrionales</taxon>
        <taxon>Vibrionaceae</taxon>
        <taxon>Vibrio</taxon>
    </lineage>
</organism>
<dbReference type="AlphaFoldDB" id="D2YC11"/>
<dbReference type="Gene3D" id="1.10.8.60">
    <property type="match status" value="1"/>
</dbReference>
<dbReference type="FunFam" id="1.10.8.60:FF:000191">
    <property type="entry name" value="C4-dicarboxylate transport transcriptional regulatory protein"/>
    <property type="match status" value="1"/>
</dbReference>
<evidence type="ECO:0000256" key="2">
    <source>
        <dbReference type="ARBA" id="ARBA00022840"/>
    </source>
</evidence>
<accession>D2YC11</accession>
<dbReference type="FunFam" id="3.40.50.300:FF:000006">
    <property type="entry name" value="DNA-binding transcriptional regulator NtrC"/>
    <property type="match status" value="1"/>
</dbReference>
<dbReference type="InterPro" id="IPR003593">
    <property type="entry name" value="AAA+_ATPase"/>
</dbReference>
<dbReference type="InterPro" id="IPR009057">
    <property type="entry name" value="Homeodomain-like_sf"/>
</dbReference>
<evidence type="ECO:0000256" key="5">
    <source>
        <dbReference type="ARBA" id="ARBA00023163"/>
    </source>
</evidence>
<dbReference type="SMART" id="SM00382">
    <property type="entry name" value="AAA"/>
    <property type="match status" value="1"/>
</dbReference>
<dbReference type="Gene3D" id="1.10.10.60">
    <property type="entry name" value="Homeodomain-like"/>
    <property type="match status" value="1"/>
</dbReference>
<dbReference type="PROSITE" id="PS00676">
    <property type="entry name" value="SIGMA54_INTERACT_2"/>
    <property type="match status" value="1"/>
</dbReference>
<dbReference type="FunFam" id="1.10.10.60:FF:000179">
    <property type="entry name" value="Two component, sigma54 specific, transcriptional regulator, Fis family"/>
    <property type="match status" value="1"/>
</dbReference>
<feature type="domain" description="Sigma-54 factor interaction" evidence="6">
    <location>
        <begin position="31"/>
        <end position="253"/>
    </location>
</feature>
<dbReference type="Pfam" id="PF00158">
    <property type="entry name" value="Sigma54_activat"/>
    <property type="match status" value="1"/>
</dbReference>
<dbReference type="Pfam" id="PF25601">
    <property type="entry name" value="AAA_lid_14"/>
    <property type="match status" value="1"/>
</dbReference>
<dbReference type="InterPro" id="IPR025944">
    <property type="entry name" value="Sigma_54_int_dom_CS"/>
</dbReference>
<dbReference type="Pfam" id="PF02954">
    <property type="entry name" value="HTH_8"/>
    <property type="match status" value="1"/>
</dbReference>